<evidence type="ECO:0000313" key="2">
    <source>
        <dbReference type="Proteomes" id="UP000177622"/>
    </source>
</evidence>
<comment type="caution">
    <text evidence="1">The sequence shown here is derived from an EMBL/GenBank/DDBJ whole genome shotgun (WGS) entry which is preliminary data.</text>
</comment>
<gene>
    <name evidence="1" type="ORF">PENARI_c004G06179</name>
</gene>
<proteinExistence type="predicted"/>
<evidence type="ECO:0000313" key="1">
    <source>
        <dbReference type="EMBL" id="OGE55587.1"/>
    </source>
</evidence>
<protein>
    <submittedName>
        <fullName evidence="1">Uncharacterized protein</fullName>
    </submittedName>
</protein>
<dbReference type="GeneID" id="34573916"/>
<accession>A0A1F5LR36</accession>
<dbReference type="Proteomes" id="UP000177622">
    <property type="component" value="Unassembled WGS sequence"/>
</dbReference>
<keyword evidence="2" id="KW-1185">Reference proteome</keyword>
<dbReference type="AlphaFoldDB" id="A0A1F5LR36"/>
<dbReference type="RefSeq" id="XP_022491016.1">
    <property type="nucleotide sequence ID" value="XM_022629182.1"/>
</dbReference>
<reference evidence="1 2" key="1">
    <citation type="journal article" date="2016" name="Sci. Rep.">
        <title>Penicillium arizonense, a new, genome sequenced fungal species, reveals a high chemical diversity in secreted metabolites.</title>
        <authorList>
            <person name="Grijseels S."/>
            <person name="Nielsen J.C."/>
            <person name="Randelovic M."/>
            <person name="Nielsen J."/>
            <person name="Nielsen K.F."/>
            <person name="Workman M."/>
            <person name="Frisvad J.C."/>
        </authorList>
    </citation>
    <scope>NUCLEOTIDE SEQUENCE [LARGE SCALE GENOMIC DNA]</scope>
    <source>
        <strain evidence="1 2">CBS 141311</strain>
    </source>
</reference>
<dbReference type="EMBL" id="LXJU01000004">
    <property type="protein sequence ID" value="OGE55587.1"/>
    <property type="molecule type" value="Genomic_DNA"/>
</dbReference>
<sequence length="49" mass="5503">MTICYLANHNTDKKHAIGGKWTRTLFELPFGASYLDALFGVVSNNRLAF</sequence>
<name>A0A1F5LR36_PENAI</name>
<organism evidence="1 2">
    <name type="scientific">Penicillium arizonense</name>
    <dbReference type="NCBI Taxonomy" id="1835702"/>
    <lineage>
        <taxon>Eukaryota</taxon>
        <taxon>Fungi</taxon>
        <taxon>Dikarya</taxon>
        <taxon>Ascomycota</taxon>
        <taxon>Pezizomycotina</taxon>
        <taxon>Eurotiomycetes</taxon>
        <taxon>Eurotiomycetidae</taxon>
        <taxon>Eurotiales</taxon>
        <taxon>Aspergillaceae</taxon>
        <taxon>Penicillium</taxon>
    </lineage>
</organism>